<dbReference type="EMBL" id="BGPR01000162">
    <property type="protein sequence ID" value="GBM00959.1"/>
    <property type="molecule type" value="Genomic_DNA"/>
</dbReference>
<name>A0A4Y2C9G0_ARAVE</name>
<accession>A0A4Y2C9G0</accession>
<keyword evidence="2" id="KW-1185">Reference proteome</keyword>
<sequence>MLTSDYPFSDEWGKQTVPIHTTALQSNTCPLALEKNLRIETSQGASSGARTPPPMRFQLDDNARCDRAHFVEDWPTFYWVSSVWNDQHAQPTEKKYGSTIFNPIQHA</sequence>
<evidence type="ECO:0000313" key="2">
    <source>
        <dbReference type="Proteomes" id="UP000499080"/>
    </source>
</evidence>
<dbReference type="Proteomes" id="UP000499080">
    <property type="component" value="Unassembled WGS sequence"/>
</dbReference>
<protein>
    <submittedName>
        <fullName evidence="1">Uncharacterized protein</fullName>
    </submittedName>
</protein>
<gene>
    <name evidence="1" type="ORF">AVEN_151410_1</name>
</gene>
<proteinExistence type="predicted"/>
<dbReference type="AlphaFoldDB" id="A0A4Y2C9G0"/>
<evidence type="ECO:0000313" key="1">
    <source>
        <dbReference type="EMBL" id="GBM00959.1"/>
    </source>
</evidence>
<organism evidence="1 2">
    <name type="scientific">Araneus ventricosus</name>
    <name type="common">Orbweaver spider</name>
    <name type="synonym">Epeira ventricosa</name>
    <dbReference type="NCBI Taxonomy" id="182803"/>
    <lineage>
        <taxon>Eukaryota</taxon>
        <taxon>Metazoa</taxon>
        <taxon>Ecdysozoa</taxon>
        <taxon>Arthropoda</taxon>
        <taxon>Chelicerata</taxon>
        <taxon>Arachnida</taxon>
        <taxon>Araneae</taxon>
        <taxon>Araneomorphae</taxon>
        <taxon>Entelegynae</taxon>
        <taxon>Araneoidea</taxon>
        <taxon>Araneidae</taxon>
        <taxon>Araneus</taxon>
    </lineage>
</organism>
<reference evidence="1 2" key="1">
    <citation type="journal article" date="2019" name="Sci. Rep.">
        <title>Orb-weaving spider Araneus ventricosus genome elucidates the spidroin gene catalogue.</title>
        <authorList>
            <person name="Kono N."/>
            <person name="Nakamura H."/>
            <person name="Ohtoshi R."/>
            <person name="Moran D.A.P."/>
            <person name="Shinohara A."/>
            <person name="Yoshida Y."/>
            <person name="Fujiwara M."/>
            <person name="Mori M."/>
            <person name="Tomita M."/>
            <person name="Arakawa K."/>
        </authorList>
    </citation>
    <scope>NUCLEOTIDE SEQUENCE [LARGE SCALE GENOMIC DNA]</scope>
</reference>
<comment type="caution">
    <text evidence="1">The sequence shown here is derived from an EMBL/GenBank/DDBJ whole genome shotgun (WGS) entry which is preliminary data.</text>
</comment>